<feature type="transmembrane region" description="Helical" evidence="2">
    <location>
        <begin position="201"/>
        <end position="228"/>
    </location>
</feature>
<accession>A0A101RYA8</accession>
<organism evidence="3 4">
    <name type="scientific">Streptomyces canus</name>
    <dbReference type="NCBI Taxonomy" id="58343"/>
    <lineage>
        <taxon>Bacteria</taxon>
        <taxon>Bacillati</taxon>
        <taxon>Actinomycetota</taxon>
        <taxon>Actinomycetes</taxon>
        <taxon>Kitasatosporales</taxon>
        <taxon>Streptomycetaceae</taxon>
        <taxon>Streptomyces</taxon>
        <taxon>Streptomyces aurantiacus group</taxon>
    </lineage>
</organism>
<evidence type="ECO:0000256" key="1">
    <source>
        <dbReference type="SAM" id="MobiDB-lite"/>
    </source>
</evidence>
<dbReference type="AlphaFoldDB" id="A0A101RYA8"/>
<evidence type="ECO:0000313" key="4">
    <source>
        <dbReference type="Proteomes" id="UP000053669"/>
    </source>
</evidence>
<dbReference type="Proteomes" id="UP000053669">
    <property type="component" value="Unassembled WGS sequence"/>
</dbReference>
<sequence length="292" mass="32312">MDESSQDRLTPTAPRHHRPTFESLSIVIVNLIDSWAAMNHSSQEWASQAQQPGQPQYPPQTPDPYGQAHAPAETVIAVPNKRLHKYDKVKPGEQTVTIRQAGPGTNGEPLAYVHVPQDAPKGGRQARPPFTVSGPNGEPLSSVRSVGEGVYEVYGGDGAPIGRITRRGGRTLPWPRRVHWSVQPAQGGEPLAAEVGTRKAWTVFVLISPLYFVCWAVMAAQGAIWLLLGEKDEAKKEAAWEMEPPTWTRWRPSDGPETAIEYQTGRKYRLASSRLDHRLAYAQAVLHVWDRA</sequence>
<keyword evidence="2" id="KW-0812">Transmembrane</keyword>
<dbReference type="EMBL" id="LMWU01000030">
    <property type="protein sequence ID" value="KUN63948.1"/>
    <property type="molecule type" value="Genomic_DNA"/>
</dbReference>
<comment type="caution">
    <text evidence="3">The sequence shown here is derived from an EMBL/GenBank/DDBJ whole genome shotgun (WGS) entry which is preliminary data.</text>
</comment>
<dbReference type="STRING" id="58343.AQJ46_30580"/>
<feature type="region of interest" description="Disordered" evidence="1">
    <location>
        <begin position="119"/>
        <end position="141"/>
    </location>
</feature>
<reference evidence="3 4" key="1">
    <citation type="submission" date="2015-10" db="EMBL/GenBank/DDBJ databases">
        <title>Draft genome sequence of Streptomyces canus DSM 40017, type strain for the species Streptomyces canus.</title>
        <authorList>
            <person name="Ruckert C."/>
            <person name="Winkler A."/>
            <person name="Kalinowski J."/>
            <person name="Kampfer P."/>
            <person name="Glaeser S."/>
        </authorList>
    </citation>
    <scope>NUCLEOTIDE SEQUENCE [LARGE SCALE GENOMIC DNA]</scope>
    <source>
        <strain evidence="3 4">DSM 40017</strain>
    </source>
</reference>
<gene>
    <name evidence="3" type="ORF">AQJ46_30580</name>
</gene>
<evidence type="ECO:0000256" key="2">
    <source>
        <dbReference type="SAM" id="Phobius"/>
    </source>
</evidence>
<proteinExistence type="predicted"/>
<feature type="region of interest" description="Disordered" evidence="1">
    <location>
        <begin position="43"/>
        <end position="68"/>
    </location>
</feature>
<keyword evidence="2" id="KW-1133">Transmembrane helix</keyword>
<keyword evidence="2" id="KW-0472">Membrane</keyword>
<evidence type="ECO:0000313" key="3">
    <source>
        <dbReference type="EMBL" id="KUN63948.1"/>
    </source>
</evidence>
<name>A0A101RYA8_9ACTN</name>
<protein>
    <submittedName>
        <fullName evidence="3">Uncharacterized protein</fullName>
    </submittedName>
</protein>